<sequence>MSQIGVQLFIPMEALIESLKSLGLSEKRQLWQILDEAISQAEEENWDEDEATAIEIQAVRDEYANGEYTTFNQYLSQQSK</sequence>
<dbReference type="OrthoDB" id="573387at2"/>
<evidence type="ECO:0000313" key="2">
    <source>
        <dbReference type="Proteomes" id="UP000010475"/>
    </source>
</evidence>
<evidence type="ECO:0000313" key="1">
    <source>
        <dbReference type="EMBL" id="AFZ26057.1"/>
    </source>
</evidence>
<dbReference type="eggNOG" id="ENOG5033M0M">
    <property type="taxonomic scope" value="Bacteria"/>
</dbReference>
<protein>
    <recommendedName>
        <fullName evidence="3">Addiction module component</fullName>
    </recommendedName>
</protein>
<proteinExistence type="predicted"/>
<name>K9X2Z7_9NOST</name>
<gene>
    <name evidence="1" type="ORF">Cylst_3945</name>
</gene>
<dbReference type="STRING" id="56107.Cylst_3945"/>
<dbReference type="AlphaFoldDB" id="K9X2Z7"/>
<dbReference type="RefSeq" id="WP_015209300.1">
    <property type="nucleotide sequence ID" value="NC_019757.1"/>
</dbReference>
<dbReference type="Proteomes" id="UP000010475">
    <property type="component" value="Chromosome"/>
</dbReference>
<keyword evidence="2" id="KW-1185">Reference proteome</keyword>
<organism evidence="1 2">
    <name type="scientific">Cylindrospermum stagnale PCC 7417</name>
    <dbReference type="NCBI Taxonomy" id="56107"/>
    <lineage>
        <taxon>Bacteria</taxon>
        <taxon>Bacillati</taxon>
        <taxon>Cyanobacteriota</taxon>
        <taxon>Cyanophyceae</taxon>
        <taxon>Nostocales</taxon>
        <taxon>Nostocaceae</taxon>
        <taxon>Cylindrospermum</taxon>
    </lineage>
</organism>
<accession>K9X2Z7</accession>
<dbReference type="EMBL" id="CP003642">
    <property type="protein sequence ID" value="AFZ26057.1"/>
    <property type="molecule type" value="Genomic_DNA"/>
</dbReference>
<dbReference type="KEGG" id="csg:Cylst_3945"/>
<evidence type="ECO:0008006" key="3">
    <source>
        <dbReference type="Google" id="ProtNLM"/>
    </source>
</evidence>
<reference evidence="1 2" key="1">
    <citation type="submission" date="2012-06" db="EMBL/GenBank/DDBJ databases">
        <title>Finished chromosome of genome of Cylindrospermum stagnale PCC 7417.</title>
        <authorList>
            <consortium name="US DOE Joint Genome Institute"/>
            <person name="Gugger M."/>
            <person name="Coursin T."/>
            <person name="Rippka R."/>
            <person name="Tandeau De Marsac N."/>
            <person name="Huntemann M."/>
            <person name="Wei C.-L."/>
            <person name="Han J."/>
            <person name="Detter J.C."/>
            <person name="Han C."/>
            <person name="Tapia R."/>
            <person name="Chen A."/>
            <person name="Kyrpides N."/>
            <person name="Mavromatis K."/>
            <person name="Markowitz V."/>
            <person name="Szeto E."/>
            <person name="Ivanova N."/>
            <person name="Pagani I."/>
            <person name="Pati A."/>
            <person name="Goodwin L."/>
            <person name="Nordberg H.P."/>
            <person name="Cantor M.N."/>
            <person name="Hua S.X."/>
            <person name="Woyke T."/>
            <person name="Kerfeld C.A."/>
        </authorList>
    </citation>
    <scope>NUCLEOTIDE SEQUENCE [LARGE SCALE GENOMIC DNA]</scope>
    <source>
        <strain evidence="1 2">PCC 7417</strain>
    </source>
</reference>
<dbReference type="HOGENOM" id="CLU_194389_0_0_3"/>